<evidence type="ECO:0000313" key="2">
    <source>
        <dbReference type="EMBL" id="KIW35240.1"/>
    </source>
</evidence>
<feature type="transmembrane region" description="Helical" evidence="1">
    <location>
        <begin position="20"/>
        <end position="40"/>
    </location>
</feature>
<proteinExistence type="predicted"/>
<dbReference type="RefSeq" id="XP_016255456.1">
    <property type="nucleotide sequence ID" value="XM_016388528.1"/>
</dbReference>
<organism evidence="2 3">
    <name type="scientific">Cladophialophora immunda</name>
    <dbReference type="NCBI Taxonomy" id="569365"/>
    <lineage>
        <taxon>Eukaryota</taxon>
        <taxon>Fungi</taxon>
        <taxon>Dikarya</taxon>
        <taxon>Ascomycota</taxon>
        <taxon>Pezizomycotina</taxon>
        <taxon>Eurotiomycetes</taxon>
        <taxon>Chaetothyriomycetidae</taxon>
        <taxon>Chaetothyriales</taxon>
        <taxon>Herpotrichiellaceae</taxon>
        <taxon>Cladophialophora</taxon>
    </lineage>
</organism>
<dbReference type="EMBL" id="KN847040">
    <property type="protein sequence ID" value="KIW35240.1"/>
    <property type="molecule type" value="Genomic_DNA"/>
</dbReference>
<keyword evidence="3" id="KW-1185">Reference proteome</keyword>
<keyword evidence="1" id="KW-1133">Transmembrane helix</keyword>
<dbReference type="VEuPathDB" id="FungiDB:PV07_01946"/>
<gene>
    <name evidence="2" type="ORF">PV07_01946</name>
</gene>
<feature type="transmembrane region" description="Helical" evidence="1">
    <location>
        <begin position="84"/>
        <end position="105"/>
    </location>
</feature>
<dbReference type="AlphaFoldDB" id="A0A0D2CZ53"/>
<keyword evidence="1" id="KW-0812">Transmembrane</keyword>
<reference evidence="2 3" key="1">
    <citation type="submission" date="2015-01" db="EMBL/GenBank/DDBJ databases">
        <title>The Genome Sequence of Cladophialophora immunda CBS83496.</title>
        <authorList>
            <consortium name="The Broad Institute Genomics Platform"/>
            <person name="Cuomo C."/>
            <person name="de Hoog S."/>
            <person name="Gorbushina A."/>
            <person name="Stielow B."/>
            <person name="Teixiera M."/>
            <person name="Abouelleil A."/>
            <person name="Chapman S.B."/>
            <person name="Priest M."/>
            <person name="Young S.K."/>
            <person name="Wortman J."/>
            <person name="Nusbaum C."/>
            <person name="Birren B."/>
        </authorList>
    </citation>
    <scope>NUCLEOTIDE SEQUENCE [LARGE SCALE GENOMIC DNA]</scope>
    <source>
        <strain evidence="2 3">CBS 83496</strain>
    </source>
</reference>
<protein>
    <submittedName>
        <fullName evidence="2">Uncharacterized protein</fullName>
    </submittedName>
</protein>
<evidence type="ECO:0000256" key="1">
    <source>
        <dbReference type="SAM" id="Phobius"/>
    </source>
</evidence>
<dbReference type="HOGENOM" id="CLU_028412_0_0_1"/>
<evidence type="ECO:0000313" key="3">
    <source>
        <dbReference type="Proteomes" id="UP000054466"/>
    </source>
</evidence>
<name>A0A0D2CZ53_9EURO</name>
<feature type="transmembrane region" description="Helical" evidence="1">
    <location>
        <begin position="397"/>
        <end position="420"/>
    </location>
</feature>
<keyword evidence="1" id="KW-0472">Membrane</keyword>
<sequence>MSTWTTLPRSWKLEDVQAALNVIVTALSGITIFVFTRCYWSLSARVAAKGRAVPVSSLLSLNTPGEAIDVLLLLKSHVFQHWNIVAQSLIVIALSITTILSGPIAKYSTRLTHVVVQTEVNGLLAGRTDNSIPDSQVAWNLTLTSLERADFPIDELLDYLPDTSDLWVYRPDEWNNSWSMTCKPTESKPVSLHLTSTCDTFVGKFGGAIEDEILPACLPSDYCYYDNADFYTNATLIKDLLICMYAANYSDWDEASGSFGTYRTLDMSLATLHLHNAPKNDSDDNAPCRFGEGPVGSASYTRVDCTVRLTNDRIEDGTWIAFPDIGDVFNIPFAMIGNYFTRFKQESMADDEITVISPRDLQRFYQTYMVTKDTQLKRPVNRKLSVRVVAVQLSNGFIAAFGVLALFICLGGAAYALLLFRNRGAMDSLPQSKLDWLLAFIMSRSPNPSGVDGRGPIPPTVTEAGAMVPWQMRAHKKRAHFEAAVYSTTWTGDVPHSPNIHALSPVIPDKLVEPRHISDQGEIERSFAS</sequence>
<dbReference type="Proteomes" id="UP000054466">
    <property type="component" value="Unassembled WGS sequence"/>
</dbReference>
<dbReference type="GeneID" id="27341140"/>
<dbReference type="OrthoDB" id="3516776at2759"/>
<accession>A0A0D2CZ53</accession>